<keyword evidence="4" id="KW-1185">Reference proteome</keyword>
<dbReference type="AlphaFoldDB" id="A0A931GMH1"/>
<dbReference type="RefSeq" id="WP_197014797.1">
    <property type="nucleotide sequence ID" value="NZ_BAABES010000009.1"/>
</dbReference>
<feature type="compositionally biased region" description="Basic residues" evidence="1">
    <location>
        <begin position="54"/>
        <end position="63"/>
    </location>
</feature>
<dbReference type="Proteomes" id="UP000614047">
    <property type="component" value="Unassembled WGS sequence"/>
</dbReference>
<evidence type="ECO:0000256" key="2">
    <source>
        <dbReference type="SAM" id="SignalP"/>
    </source>
</evidence>
<feature type="region of interest" description="Disordered" evidence="1">
    <location>
        <begin position="41"/>
        <end position="63"/>
    </location>
</feature>
<feature type="chain" id="PRO_5037117638" description="WxL domain-containing protein" evidence="2">
    <location>
        <begin position="31"/>
        <end position="212"/>
    </location>
</feature>
<organism evidence="3 4">
    <name type="scientific">Actinomadura viridis</name>
    <dbReference type="NCBI Taxonomy" id="58110"/>
    <lineage>
        <taxon>Bacteria</taxon>
        <taxon>Bacillati</taxon>
        <taxon>Actinomycetota</taxon>
        <taxon>Actinomycetes</taxon>
        <taxon>Streptosporangiales</taxon>
        <taxon>Thermomonosporaceae</taxon>
        <taxon>Actinomadura</taxon>
    </lineage>
</organism>
<evidence type="ECO:0008006" key="5">
    <source>
        <dbReference type="Google" id="ProtNLM"/>
    </source>
</evidence>
<comment type="caution">
    <text evidence="3">The sequence shown here is derived from an EMBL/GenBank/DDBJ whole genome shotgun (WGS) entry which is preliminary data.</text>
</comment>
<sequence length="212" mass="21622">MRVGTERITSPLAAAAALLPGLLSPPPALAAVPAEPATMSLAPHPCPPRAAEAKRKKATSKRSRACRRRVAIDPVTVSVPASADLGQGGVGGQITARLGTVTVTDDRPGATTWTATVTSTNFSPQNGSAIARSDISYRSGPVTASTGTGARNSGQPTEKHAVTLNTPRTAFSGTKPNSTPVMTTSWNPTIVVNVPFTAVAGTYTGTITHSVT</sequence>
<feature type="compositionally biased region" description="Polar residues" evidence="1">
    <location>
        <begin position="142"/>
        <end position="156"/>
    </location>
</feature>
<evidence type="ECO:0000313" key="3">
    <source>
        <dbReference type="EMBL" id="MBG6092642.1"/>
    </source>
</evidence>
<dbReference type="EMBL" id="JADOUA010000001">
    <property type="protein sequence ID" value="MBG6092642.1"/>
    <property type="molecule type" value="Genomic_DNA"/>
</dbReference>
<name>A0A931GMH1_9ACTN</name>
<evidence type="ECO:0000313" key="4">
    <source>
        <dbReference type="Proteomes" id="UP000614047"/>
    </source>
</evidence>
<keyword evidence="2" id="KW-0732">Signal</keyword>
<feature type="signal peptide" evidence="2">
    <location>
        <begin position="1"/>
        <end position="30"/>
    </location>
</feature>
<proteinExistence type="predicted"/>
<reference evidence="3" key="1">
    <citation type="submission" date="2020-11" db="EMBL/GenBank/DDBJ databases">
        <title>Sequencing the genomes of 1000 actinobacteria strains.</title>
        <authorList>
            <person name="Klenk H.-P."/>
        </authorList>
    </citation>
    <scope>NUCLEOTIDE SEQUENCE</scope>
    <source>
        <strain evidence="3">DSM 43175</strain>
    </source>
</reference>
<accession>A0A931GMH1</accession>
<evidence type="ECO:0000256" key="1">
    <source>
        <dbReference type="SAM" id="MobiDB-lite"/>
    </source>
</evidence>
<gene>
    <name evidence="3" type="ORF">IW256_006755</name>
</gene>
<protein>
    <recommendedName>
        <fullName evidence="5">WxL domain-containing protein</fullName>
    </recommendedName>
</protein>
<feature type="region of interest" description="Disordered" evidence="1">
    <location>
        <begin position="141"/>
        <end position="161"/>
    </location>
</feature>